<feature type="region of interest" description="Disordered" evidence="6">
    <location>
        <begin position="93"/>
        <end position="117"/>
    </location>
</feature>
<feature type="region of interest" description="Disordered" evidence="6">
    <location>
        <begin position="1"/>
        <end position="24"/>
    </location>
</feature>
<keyword evidence="2" id="KW-0805">Transcription regulation</keyword>
<proteinExistence type="predicted"/>
<keyword evidence="9" id="KW-1185">Reference proteome</keyword>
<evidence type="ECO:0000256" key="3">
    <source>
        <dbReference type="ARBA" id="ARBA00023125"/>
    </source>
</evidence>
<sequence length="259" mass="29583">MVSSHNQTHWQQENKRRSLKMEPSNRTGVVIEKINHTKEIVVQLRALQLPLGVTDSSSELARDLFDEAIRSLTSASLELRTATLPVEFKASDEDDGRMNLSKRKRRRRPSEDDRRRNYYKCAHFKGQGCPAKKTVQQKAYNENDDAPKFRVSYIMQHTCKNFETNSKPITSDMGCEFMINQEDESNASSSPNKSQNNDEALSAITAEFTELLHSSPKEQEATTSATGNWEEMFGFGGGDGMAWDYEAMINEFFWSFVEE</sequence>
<dbReference type="InterPro" id="IPR003657">
    <property type="entry name" value="WRKY_dom"/>
</dbReference>
<reference evidence="9" key="1">
    <citation type="journal article" date="2017" name="Nat. Commun.">
        <title>The asparagus genome sheds light on the origin and evolution of a young Y chromosome.</title>
        <authorList>
            <person name="Harkess A."/>
            <person name="Zhou J."/>
            <person name="Xu C."/>
            <person name="Bowers J.E."/>
            <person name="Van der Hulst R."/>
            <person name="Ayyampalayam S."/>
            <person name="Mercati F."/>
            <person name="Riccardi P."/>
            <person name="McKain M.R."/>
            <person name="Kakrana A."/>
            <person name="Tang H."/>
            <person name="Ray J."/>
            <person name="Groenendijk J."/>
            <person name="Arikit S."/>
            <person name="Mathioni S.M."/>
            <person name="Nakano M."/>
            <person name="Shan H."/>
            <person name="Telgmann-Rauber A."/>
            <person name="Kanno A."/>
            <person name="Yue Z."/>
            <person name="Chen H."/>
            <person name="Li W."/>
            <person name="Chen Y."/>
            <person name="Xu X."/>
            <person name="Zhang Y."/>
            <person name="Luo S."/>
            <person name="Chen H."/>
            <person name="Gao J."/>
            <person name="Mao Z."/>
            <person name="Pires J.C."/>
            <person name="Luo M."/>
            <person name="Kudrna D."/>
            <person name="Wing R.A."/>
            <person name="Meyers B.C."/>
            <person name="Yi K."/>
            <person name="Kong H."/>
            <person name="Lavrijsen P."/>
            <person name="Sunseri F."/>
            <person name="Falavigna A."/>
            <person name="Ye Y."/>
            <person name="Leebens-Mack J.H."/>
            <person name="Chen G."/>
        </authorList>
    </citation>
    <scope>NUCLEOTIDE SEQUENCE [LARGE SCALE GENOMIC DNA]</scope>
    <source>
        <strain evidence="9">cv. DH0086</strain>
    </source>
</reference>
<dbReference type="AlphaFoldDB" id="A0A5P1FKU4"/>
<evidence type="ECO:0000259" key="7">
    <source>
        <dbReference type="SMART" id="SM00774"/>
    </source>
</evidence>
<feature type="domain" description="WRKY" evidence="7">
    <location>
        <begin position="93"/>
        <end position="161"/>
    </location>
</feature>
<accession>A0A5P1FKU4</accession>
<keyword evidence="3" id="KW-0238">DNA-binding</keyword>
<dbReference type="GO" id="GO:0043565">
    <property type="term" value="F:sequence-specific DNA binding"/>
    <property type="evidence" value="ECO:0007669"/>
    <property type="project" value="InterPro"/>
</dbReference>
<dbReference type="Pfam" id="PF03106">
    <property type="entry name" value="WRKY"/>
    <property type="match status" value="1"/>
</dbReference>
<protein>
    <recommendedName>
        <fullName evidence="7">WRKY domain-containing protein</fullName>
    </recommendedName>
</protein>
<dbReference type="PANTHER" id="PTHR31282">
    <property type="entry name" value="WRKY TRANSCRIPTION FACTOR 21-RELATED"/>
    <property type="match status" value="1"/>
</dbReference>
<gene>
    <name evidence="8" type="ORF">A4U43_C02F4220</name>
</gene>
<dbReference type="Gramene" id="ONK77210">
    <property type="protein sequence ID" value="ONK77210"/>
    <property type="gene ID" value="A4U43_C02F4220"/>
</dbReference>
<name>A0A5P1FKU4_ASPOF</name>
<comment type="subcellular location">
    <subcellularLocation>
        <location evidence="1">Nucleus</location>
    </subcellularLocation>
</comment>
<evidence type="ECO:0000256" key="5">
    <source>
        <dbReference type="ARBA" id="ARBA00023242"/>
    </source>
</evidence>
<feature type="compositionally biased region" description="Polar residues" evidence="6">
    <location>
        <begin position="1"/>
        <end position="11"/>
    </location>
</feature>
<dbReference type="EMBL" id="CM007382">
    <property type="protein sequence ID" value="ONK77210.1"/>
    <property type="molecule type" value="Genomic_DNA"/>
</dbReference>
<keyword evidence="5" id="KW-0539">Nucleus</keyword>
<dbReference type="Gene3D" id="2.20.25.80">
    <property type="entry name" value="WRKY domain"/>
    <property type="match status" value="1"/>
</dbReference>
<dbReference type="GO" id="GO:0003700">
    <property type="term" value="F:DNA-binding transcription factor activity"/>
    <property type="evidence" value="ECO:0007669"/>
    <property type="project" value="InterPro"/>
</dbReference>
<evidence type="ECO:0000256" key="4">
    <source>
        <dbReference type="ARBA" id="ARBA00023163"/>
    </source>
</evidence>
<evidence type="ECO:0000313" key="8">
    <source>
        <dbReference type="EMBL" id="ONK77210.1"/>
    </source>
</evidence>
<dbReference type="InterPro" id="IPR044810">
    <property type="entry name" value="WRKY_plant"/>
</dbReference>
<evidence type="ECO:0000256" key="2">
    <source>
        <dbReference type="ARBA" id="ARBA00023015"/>
    </source>
</evidence>
<evidence type="ECO:0000256" key="6">
    <source>
        <dbReference type="SAM" id="MobiDB-lite"/>
    </source>
</evidence>
<evidence type="ECO:0000313" key="9">
    <source>
        <dbReference type="Proteomes" id="UP000243459"/>
    </source>
</evidence>
<dbReference type="GO" id="GO:0005634">
    <property type="term" value="C:nucleus"/>
    <property type="evidence" value="ECO:0007669"/>
    <property type="project" value="UniProtKB-SubCell"/>
</dbReference>
<organism evidence="8 9">
    <name type="scientific">Asparagus officinalis</name>
    <name type="common">Garden asparagus</name>
    <dbReference type="NCBI Taxonomy" id="4686"/>
    <lineage>
        <taxon>Eukaryota</taxon>
        <taxon>Viridiplantae</taxon>
        <taxon>Streptophyta</taxon>
        <taxon>Embryophyta</taxon>
        <taxon>Tracheophyta</taxon>
        <taxon>Spermatophyta</taxon>
        <taxon>Magnoliopsida</taxon>
        <taxon>Liliopsida</taxon>
        <taxon>Asparagales</taxon>
        <taxon>Asparagaceae</taxon>
        <taxon>Asparagoideae</taxon>
        <taxon>Asparagus</taxon>
    </lineage>
</organism>
<dbReference type="SUPFAM" id="SSF118290">
    <property type="entry name" value="WRKY DNA-binding domain"/>
    <property type="match status" value="1"/>
</dbReference>
<dbReference type="Proteomes" id="UP000243459">
    <property type="component" value="Chromosome 2"/>
</dbReference>
<dbReference type="InterPro" id="IPR036576">
    <property type="entry name" value="WRKY_dom_sf"/>
</dbReference>
<keyword evidence="4" id="KW-0804">Transcription</keyword>
<dbReference type="SMART" id="SM00774">
    <property type="entry name" value="WRKY"/>
    <property type="match status" value="1"/>
</dbReference>
<evidence type="ECO:0000256" key="1">
    <source>
        <dbReference type="ARBA" id="ARBA00004123"/>
    </source>
</evidence>